<organism evidence="2 3">
    <name type="scientific">Cochliobolus carbonum (strain 26-R-13)</name>
    <name type="common">Maize leaf spot fungus</name>
    <name type="synonym">Bipolaris zeicola</name>
    <dbReference type="NCBI Taxonomy" id="930089"/>
    <lineage>
        <taxon>Eukaryota</taxon>
        <taxon>Fungi</taxon>
        <taxon>Dikarya</taxon>
        <taxon>Ascomycota</taxon>
        <taxon>Pezizomycotina</taxon>
        <taxon>Dothideomycetes</taxon>
        <taxon>Pleosporomycetidae</taxon>
        <taxon>Pleosporales</taxon>
        <taxon>Pleosporineae</taxon>
        <taxon>Pleosporaceae</taxon>
        <taxon>Bipolaris</taxon>
    </lineage>
</organism>
<feature type="domain" description="Dienelactone hydrolase" evidence="1">
    <location>
        <begin position="26"/>
        <end position="154"/>
    </location>
</feature>
<dbReference type="GeneID" id="19150925"/>
<dbReference type="PANTHER" id="PTHR17630">
    <property type="entry name" value="DIENELACTONE HYDROLASE"/>
    <property type="match status" value="1"/>
</dbReference>
<dbReference type="InterPro" id="IPR029058">
    <property type="entry name" value="AB_hydrolase_fold"/>
</dbReference>
<accession>W6YFG4</accession>
<evidence type="ECO:0000259" key="1">
    <source>
        <dbReference type="Pfam" id="PF01738"/>
    </source>
</evidence>
<name>W6YFG4_COCC2</name>
<dbReference type="PANTHER" id="PTHR17630:SF55">
    <property type="entry name" value="DIENELACTONE HYDROLASE FAMILY PROTEIN (AFU_ORTHOLOGUE AFUA_1G01900)"/>
    <property type="match status" value="1"/>
</dbReference>
<evidence type="ECO:0000313" key="2">
    <source>
        <dbReference type="EMBL" id="EUC29976.1"/>
    </source>
</evidence>
<dbReference type="HOGENOM" id="CLU_1635090_0_0_1"/>
<dbReference type="Gene3D" id="3.40.50.1820">
    <property type="entry name" value="alpha/beta hydrolase"/>
    <property type="match status" value="1"/>
</dbReference>
<keyword evidence="3" id="KW-1185">Reference proteome</keyword>
<dbReference type="OrthoDB" id="10019231at2759"/>
<gene>
    <name evidence="2" type="ORF">COCCADRAFT_7879</name>
</gene>
<dbReference type="SUPFAM" id="SSF53474">
    <property type="entry name" value="alpha/beta-Hydrolases"/>
    <property type="match status" value="1"/>
</dbReference>
<reference evidence="2 3" key="1">
    <citation type="journal article" date="2013" name="PLoS Genet.">
        <title>Comparative genome structure, secondary metabolite, and effector coding capacity across Cochliobolus pathogens.</title>
        <authorList>
            <person name="Condon B.J."/>
            <person name="Leng Y."/>
            <person name="Wu D."/>
            <person name="Bushley K.E."/>
            <person name="Ohm R.A."/>
            <person name="Otillar R."/>
            <person name="Martin J."/>
            <person name="Schackwitz W."/>
            <person name="Grimwood J."/>
            <person name="MohdZainudin N."/>
            <person name="Xue C."/>
            <person name="Wang R."/>
            <person name="Manning V.A."/>
            <person name="Dhillon B."/>
            <person name="Tu Z.J."/>
            <person name="Steffenson B.J."/>
            <person name="Salamov A."/>
            <person name="Sun H."/>
            <person name="Lowry S."/>
            <person name="LaButti K."/>
            <person name="Han J."/>
            <person name="Copeland A."/>
            <person name="Lindquist E."/>
            <person name="Barry K."/>
            <person name="Schmutz J."/>
            <person name="Baker S.E."/>
            <person name="Ciuffetti L.M."/>
            <person name="Grigoriev I.V."/>
            <person name="Zhong S."/>
            <person name="Turgeon B.G."/>
        </authorList>
    </citation>
    <scope>NUCLEOTIDE SEQUENCE [LARGE SCALE GENOMIC DNA]</scope>
    <source>
        <strain evidence="2 3">26-R-13</strain>
    </source>
</reference>
<dbReference type="GO" id="GO:0016787">
    <property type="term" value="F:hydrolase activity"/>
    <property type="evidence" value="ECO:0007669"/>
    <property type="project" value="InterPro"/>
</dbReference>
<dbReference type="Pfam" id="PF01738">
    <property type="entry name" value="DLH"/>
    <property type="match status" value="1"/>
</dbReference>
<proteinExistence type="predicted"/>
<dbReference type="KEGG" id="bze:COCCADRAFT_7879"/>
<dbReference type="AlphaFoldDB" id="W6YFG4"/>
<sequence>MSQLYKIDMPRCISRNSKETREPELVRFATQLRSQYNRVGAIRFCWGGWAVFNLGARSNNGFVNCISTAHPSLLEETEVEQVGVPVQILAPENDFMSSPEITAFVNRVIPSLGVAYDYQHFSGAEHWFGTRDEINSRECSAVVLAYGIIIDWFQLWLNQQQD</sequence>
<evidence type="ECO:0000313" key="3">
    <source>
        <dbReference type="Proteomes" id="UP000053841"/>
    </source>
</evidence>
<dbReference type="EMBL" id="KI964720">
    <property type="protein sequence ID" value="EUC29976.1"/>
    <property type="molecule type" value="Genomic_DNA"/>
</dbReference>
<dbReference type="Proteomes" id="UP000053841">
    <property type="component" value="Unassembled WGS sequence"/>
</dbReference>
<dbReference type="InterPro" id="IPR002925">
    <property type="entry name" value="Dienelactn_hydro"/>
</dbReference>
<dbReference type="RefSeq" id="XP_007715696.1">
    <property type="nucleotide sequence ID" value="XM_007717506.1"/>
</dbReference>
<dbReference type="eggNOG" id="KOG3043">
    <property type="taxonomic scope" value="Eukaryota"/>
</dbReference>
<protein>
    <recommendedName>
        <fullName evidence="1">Dienelactone hydrolase domain-containing protein</fullName>
    </recommendedName>
</protein>